<dbReference type="RefSeq" id="WP_120558383.1">
    <property type="nucleotide sequence ID" value="NZ_RAWK01000191.1"/>
</dbReference>
<dbReference type="PANTHER" id="PTHR11552:SF147">
    <property type="entry name" value="CHOLINE DEHYDROGENASE, MITOCHONDRIAL"/>
    <property type="match status" value="1"/>
</dbReference>
<dbReference type="SUPFAM" id="SSF51905">
    <property type="entry name" value="FAD/NAD(P)-binding domain"/>
    <property type="match status" value="1"/>
</dbReference>
<dbReference type="GO" id="GO:0016614">
    <property type="term" value="F:oxidoreductase activity, acting on CH-OH group of donors"/>
    <property type="evidence" value="ECO:0007669"/>
    <property type="project" value="InterPro"/>
</dbReference>
<comment type="caution">
    <text evidence="3">The sequence shown here is derived from an EMBL/GenBank/DDBJ whole genome shotgun (WGS) entry which is preliminary data.</text>
</comment>
<dbReference type="InterPro" id="IPR036188">
    <property type="entry name" value="FAD/NAD-bd_sf"/>
</dbReference>
<dbReference type="PANTHER" id="PTHR11552">
    <property type="entry name" value="GLUCOSE-METHANOL-CHOLINE GMC OXIDOREDUCTASE"/>
    <property type="match status" value="1"/>
</dbReference>
<name>A0A3A8PTG6_9BACT</name>
<gene>
    <name evidence="3" type="ORF">D7W81_27595</name>
</gene>
<dbReference type="Pfam" id="PF05199">
    <property type="entry name" value="GMC_oxred_C"/>
    <property type="match status" value="1"/>
</dbReference>
<dbReference type="Proteomes" id="UP000267003">
    <property type="component" value="Unassembled WGS sequence"/>
</dbReference>
<evidence type="ECO:0000313" key="4">
    <source>
        <dbReference type="Proteomes" id="UP000267003"/>
    </source>
</evidence>
<reference evidence="4" key="1">
    <citation type="submission" date="2018-09" db="EMBL/GenBank/DDBJ databases">
        <authorList>
            <person name="Livingstone P.G."/>
            <person name="Whitworth D.E."/>
        </authorList>
    </citation>
    <scope>NUCLEOTIDE SEQUENCE [LARGE SCALE GENOMIC DNA]</scope>
    <source>
        <strain evidence="4">AB050A</strain>
    </source>
</reference>
<organism evidence="3 4">
    <name type="scientific">Corallococcus aberystwythensis</name>
    <dbReference type="NCBI Taxonomy" id="2316722"/>
    <lineage>
        <taxon>Bacteria</taxon>
        <taxon>Pseudomonadati</taxon>
        <taxon>Myxococcota</taxon>
        <taxon>Myxococcia</taxon>
        <taxon>Myxococcales</taxon>
        <taxon>Cystobacterineae</taxon>
        <taxon>Myxococcaceae</taxon>
        <taxon>Corallococcus</taxon>
    </lineage>
</organism>
<dbReference type="InterPro" id="IPR007867">
    <property type="entry name" value="GMC_OxRtase_C"/>
</dbReference>
<dbReference type="AlphaFoldDB" id="A0A3A8PTG6"/>
<accession>A0A3A8PTG6</accession>
<evidence type="ECO:0000259" key="2">
    <source>
        <dbReference type="Pfam" id="PF05199"/>
    </source>
</evidence>
<feature type="domain" description="Glucose-methanol-choline oxidoreductase C-terminal" evidence="2">
    <location>
        <begin position="1"/>
        <end position="47"/>
    </location>
</feature>
<dbReference type="Gene3D" id="3.50.50.60">
    <property type="entry name" value="FAD/NAD(P)-binding domain"/>
    <property type="match status" value="1"/>
</dbReference>
<dbReference type="EMBL" id="RAWK01000191">
    <property type="protein sequence ID" value="RKH59268.1"/>
    <property type="molecule type" value="Genomic_DNA"/>
</dbReference>
<dbReference type="OrthoDB" id="9785276at2"/>
<dbReference type="InterPro" id="IPR012132">
    <property type="entry name" value="GMC_OxRdtase"/>
</dbReference>
<comment type="similarity">
    <text evidence="1">Belongs to the GMC oxidoreductase family.</text>
</comment>
<protein>
    <recommendedName>
        <fullName evidence="2">Glucose-methanol-choline oxidoreductase C-terminal domain-containing protein</fullName>
    </recommendedName>
</protein>
<evidence type="ECO:0000313" key="3">
    <source>
        <dbReference type="EMBL" id="RKH59268.1"/>
    </source>
</evidence>
<dbReference type="GO" id="GO:0050660">
    <property type="term" value="F:flavin adenine dinucleotide binding"/>
    <property type="evidence" value="ECO:0007669"/>
    <property type="project" value="InterPro"/>
</dbReference>
<evidence type="ECO:0000256" key="1">
    <source>
        <dbReference type="ARBA" id="ARBA00010790"/>
    </source>
</evidence>
<sequence length="56" mass="6099">MGAESDPTPVVDRWGQVRAVEGLRVIDSSIIPAIPSVPTNLTTIMLAEKLAHELFR</sequence>
<proteinExistence type="inferred from homology"/>
<keyword evidence="4" id="KW-1185">Reference proteome</keyword>